<dbReference type="PROSITE" id="PS50262">
    <property type="entry name" value="G_PROTEIN_RECEP_F1_2"/>
    <property type="match status" value="1"/>
</dbReference>
<dbReference type="InterPro" id="IPR017452">
    <property type="entry name" value="GPCR_Rhodpsn_7TM"/>
</dbReference>
<comment type="caution">
    <text evidence="5">The sequence shown here is derived from an EMBL/GenBank/DDBJ whole genome shotgun (WGS) entry which is preliminary data.</text>
</comment>
<keyword evidence="6" id="KW-1185">Reference proteome</keyword>
<evidence type="ECO:0000256" key="4">
    <source>
        <dbReference type="ARBA" id="ARBA00023136"/>
    </source>
</evidence>
<keyword evidence="2" id="KW-0812">Transmembrane</keyword>
<dbReference type="SUPFAM" id="SSF81321">
    <property type="entry name" value="Family A G protein-coupled receptor-like"/>
    <property type="match status" value="1"/>
</dbReference>
<dbReference type="GO" id="GO:0007189">
    <property type="term" value="P:adenylate cyclase-activating G protein-coupled receptor signaling pathway"/>
    <property type="evidence" value="ECO:0007669"/>
    <property type="project" value="TreeGrafter"/>
</dbReference>
<evidence type="ECO:0000256" key="1">
    <source>
        <dbReference type="ARBA" id="ARBA00004141"/>
    </source>
</evidence>
<accession>A0A6S7FXV2</accession>
<dbReference type="GO" id="GO:0005886">
    <property type="term" value="C:plasma membrane"/>
    <property type="evidence" value="ECO:0007669"/>
    <property type="project" value="TreeGrafter"/>
</dbReference>
<dbReference type="PANTHER" id="PTHR23112">
    <property type="entry name" value="G PROTEIN-COUPLED RECEPTOR 157-RELATED"/>
    <property type="match status" value="1"/>
</dbReference>
<dbReference type="InterPro" id="IPR000832">
    <property type="entry name" value="GPCR_2_secretin-like"/>
</dbReference>
<dbReference type="AlphaFoldDB" id="A0A6S7FXV2"/>
<dbReference type="Proteomes" id="UP001152795">
    <property type="component" value="Unassembled WGS sequence"/>
</dbReference>
<reference evidence="5" key="1">
    <citation type="submission" date="2020-04" db="EMBL/GenBank/DDBJ databases">
        <authorList>
            <person name="Alioto T."/>
            <person name="Alioto T."/>
            <person name="Gomez Garrido J."/>
        </authorList>
    </citation>
    <scope>NUCLEOTIDE SEQUENCE</scope>
    <source>
        <strain evidence="5">A484AB</strain>
    </source>
</reference>
<dbReference type="PRINTS" id="PR02001">
    <property type="entry name" value="GCR1CAMPR"/>
</dbReference>
<dbReference type="InterPro" id="IPR017981">
    <property type="entry name" value="GPCR_2-like_7TM"/>
</dbReference>
<sequence length="366" mass="41765">MLAFALFLCTVVCTTKAIADILNEEEPTVASGTTSLTTPDINPYHKTYNRVLFTVISSLSTFGSVAIIVTYFLWRDLQTTTRRILVYISIGDFFATYPSVVIFWTKQYEKNGMSCKLQSFITSTAIMWSFFWTTSLAIYLYIALVKKRHDISEKLMVTFHVVNWCLPTVLVGAALYEKQLGTTKSESTAGWCWIRIGEDRERAVIWMLICGKFWEILSYFINGILYYCITRTIKKEVSERMHLMSPQSIQIAEQGRGKLVLVPVIFVVLRIWGTIRFILFASSAHPPTVFKDVMITLQLIGDNAQGITNFILFCVLTEKFKQQIIRVFGICNRRYKAGRLPSGQANPDVHRTFSDTTGGDTYTFYS</sequence>
<dbReference type="PROSITE" id="PS50261">
    <property type="entry name" value="G_PROTEIN_RECEP_F2_4"/>
    <property type="match status" value="1"/>
</dbReference>
<dbReference type="GO" id="GO:0007166">
    <property type="term" value="P:cell surface receptor signaling pathway"/>
    <property type="evidence" value="ECO:0007669"/>
    <property type="project" value="InterPro"/>
</dbReference>
<protein>
    <submittedName>
        <fullName evidence="5">G- coupled receptor 157-like</fullName>
    </submittedName>
</protein>
<evidence type="ECO:0000313" key="6">
    <source>
        <dbReference type="Proteomes" id="UP001152795"/>
    </source>
</evidence>
<organism evidence="5 6">
    <name type="scientific">Paramuricea clavata</name>
    <name type="common">Red gorgonian</name>
    <name type="synonym">Violescent sea-whip</name>
    <dbReference type="NCBI Taxonomy" id="317549"/>
    <lineage>
        <taxon>Eukaryota</taxon>
        <taxon>Metazoa</taxon>
        <taxon>Cnidaria</taxon>
        <taxon>Anthozoa</taxon>
        <taxon>Octocorallia</taxon>
        <taxon>Malacalcyonacea</taxon>
        <taxon>Plexauridae</taxon>
        <taxon>Paramuricea</taxon>
    </lineage>
</organism>
<name>A0A6S7FXV2_PARCT</name>
<evidence type="ECO:0000256" key="2">
    <source>
        <dbReference type="ARBA" id="ARBA00022692"/>
    </source>
</evidence>
<dbReference type="EMBL" id="CACRXK020000824">
    <property type="protein sequence ID" value="CAB3985074.1"/>
    <property type="molecule type" value="Genomic_DNA"/>
</dbReference>
<proteinExistence type="predicted"/>
<dbReference type="Gene3D" id="1.20.1070.10">
    <property type="entry name" value="Rhodopsin 7-helix transmembrane proteins"/>
    <property type="match status" value="1"/>
</dbReference>
<evidence type="ECO:0000313" key="5">
    <source>
        <dbReference type="EMBL" id="CAB3985074.1"/>
    </source>
</evidence>
<dbReference type="GO" id="GO:0004930">
    <property type="term" value="F:G protein-coupled receptor activity"/>
    <property type="evidence" value="ECO:0007669"/>
    <property type="project" value="InterPro"/>
</dbReference>
<keyword evidence="3" id="KW-1133">Transmembrane helix</keyword>
<dbReference type="OrthoDB" id="100006at2759"/>
<comment type="subcellular location">
    <subcellularLocation>
        <location evidence="1">Membrane</location>
        <topology evidence="1">Multi-pass membrane protein</topology>
    </subcellularLocation>
</comment>
<dbReference type="PANTHER" id="PTHR23112:SF47">
    <property type="entry name" value="G-PROTEIN COUPLED RECEPTOR 157"/>
    <property type="match status" value="1"/>
</dbReference>
<evidence type="ECO:0000256" key="3">
    <source>
        <dbReference type="ARBA" id="ARBA00022989"/>
    </source>
</evidence>
<gene>
    <name evidence="5" type="ORF">PACLA_8A028691</name>
</gene>
<keyword evidence="4" id="KW-0472">Membrane</keyword>
<dbReference type="Pfam" id="PF00002">
    <property type="entry name" value="7tm_2"/>
    <property type="match status" value="1"/>
</dbReference>
<dbReference type="InterPro" id="IPR022343">
    <property type="entry name" value="GCR1-cAMP_receptor"/>
</dbReference>
<keyword evidence="5" id="KW-0675">Receptor</keyword>